<dbReference type="Pfam" id="PF00078">
    <property type="entry name" value="RVT_1"/>
    <property type="match status" value="1"/>
</dbReference>
<evidence type="ECO:0000313" key="3">
    <source>
        <dbReference type="Proteomes" id="UP000507470"/>
    </source>
</evidence>
<dbReference type="PANTHER" id="PTHR19446">
    <property type="entry name" value="REVERSE TRANSCRIPTASES"/>
    <property type="match status" value="1"/>
</dbReference>
<dbReference type="InterPro" id="IPR000477">
    <property type="entry name" value="RT_dom"/>
</dbReference>
<dbReference type="SUPFAM" id="SSF56672">
    <property type="entry name" value="DNA/RNA polymerases"/>
    <property type="match status" value="1"/>
</dbReference>
<accession>A0A6J8CEI2</accession>
<evidence type="ECO:0000259" key="1">
    <source>
        <dbReference type="PROSITE" id="PS50878"/>
    </source>
</evidence>
<dbReference type="AlphaFoldDB" id="A0A6J8CEI2"/>
<dbReference type="CDD" id="cd01650">
    <property type="entry name" value="RT_nLTR_like"/>
    <property type="match status" value="1"/>
</dbReference>
<name>A0A6J8CEI2_MYTCO</name>
<dbReference type="EMBL" id="CACVKT020005208">
    <property type="protein sequence ID" value="CAC5393782.1"/>
    <property type="molecule type" value="Genomic_DNA"/>
</dbReference>
<dbReference type="PROSITE" id="PS50878">
    <property type="entry name" value="RT_POL"/>
    <property type="match status" value="1"/>
</dbReference>
<feature type="domain" description="Reverse transcriptase" evidence="1">
    <location>
        <begin position="110"/>
        <end position="381"/>
    </location>
</feature>
<proteinExistence type="predicted"/>
<reference evidence="2 3" key="1">
    <citation type="submission" date="2020-06" db="EMBL/GenBank/DDBJ databases">
        <authorList>
            <person name="Li R."/>
            <person name="Bekaert M."/>
        </authorList>
    </citation>
    <scope>NUCLEOTIDE SEQUENCE [LARGE SCALE GENOMIC DNA]</scope>
    <source>
        <strain evidence="3">wild</strain>
    </source>
</reference>
<gene>
    <name evidence="2" type="ORF">MCOR_28603</name>
</gene>
<keyword evidence="3" id="KW-1185">Reference proteome</keyword>
<dbReference type="InterPro" id="IPR043502">
    <property type="entry name" value="DNA/RNA_pol_sf"/>
</dbReference>
<protein>
    <recommendedName>
        <fullName evidence="1">Reverse transcriptase domain-containing protein</fullName>
    </recommendedName>
</protein>
<sequence length="591" mass="68472">MDKPDSKAFHRLIRSNKHELKDANSKVIKNENEEVMNSEEQSRIFADYYEKLAVPSNEEHYDEDYLEKSKYRLELMNNITKHQIDTCNITIFSEEEIIKPVNKLNSGKTADEYSLTAEHFIYAGILTPVHKKGKDSTLPTNYRGITVTSALGKVFEYALLDKMIDLNSNQSELQFGFTQGLSPIMAALIVSEGIVHAKQQNLNMFLATLDSQKAFDVVHHMILMEKLFYELPADIWRMVQDLYSNMSSKIKWNSHLCNQFSINQGVRQGGVLSTHLYKLYMNELPEELERRGLGLNIGLEYCGSPLCADDIVLMTTDETEIQAMLNIAYKFSCQHRYNIHPEKSTLIKTERIKTSKQQHPITLGEKPIKEDQQTTHLGIIRARALPIKAELHKRQLSLLYSILASENTKLKNVMERQMAVNAGNSDSFFSRAQEILNFYNLPSIAEFKEHLPSKIRWKKYINRSIADKWSNLLQKEMEEKSTLKHCNIQILKIHEVHPVWRTLPPITYEVKKANIKARFLTGTYLLQEHIQRFNGNSDEQKCLLCQIEQEDLIHFLLRCPALNEQRQKVFPALKQAIICNIGQNKWQEHFI</sequence>
<dbReference type="Proteomes" id="UP000507470">
    <property type="component" value="Unassembled WGS sequence"/>
</dbReference>
<organism evidence="2 3">
    <name type="scientific">Mytilus coruscus</name>
    <name type="common">Sea mussel</name>
    <dbReference type="NCBI Taxonomy" id="42192"/>
    <lineage>
        <taxon>Eukaryota</taxon>
        <taxon>Metazoa</taxon>
        <taxon>Spiralia</taxon>
        <taxon>Lophotrochozoa</taxon>
        <taxon>Mollusca</taxon>
        <taxon>Bivalvia</taxon>
        <taxon>Autobranchia</taxon>
        <taxon>Pteriomorphia</taxon>
        <taxon>Mytilida</taxon>
        <taxon>Mytiloidea</taxon>
        <taxon>Mytilidae</taxon>
        <taxon>Mytilinae</taxon>
        <taxon>Mytilus</taxon>
    </lineage>
</organism>
<evidence type="ECO:0000313" key="2">
    <source>
        <dbReference type="EMBL" id="CAC5393782.1"/>
    </source>
</evidence>